<reference evidence="2 3" key="1">
    <citation type="submission" date="2020-08" db="EMBL/GenBank/DDBJ databases">
        <title>Genomic Encyclopedia of Type Strains, Phase IV (KMG-V): Genome sequencing to study the core and pangenomes of soil and plant-associated prokaryotes.</title>
        <authorList>
            <person name="Whitman W."/>
        </authorList>
    </citation>
    <scope>NUCLEOTIDE SEQUENCE [LARGE SCALE GENOMIC DNA]</scope>
    <source>
        <strain evidence="2 3">X5P3</strain>
    </source>
</reference>
<proteinExistence type="predicted"/>
<dbReference type="Gene3D" id="3.90.550.10">
    <property type="entry name" value="Spore Coat Polysaccharide Biosynthesis Protein SpsA, Chain A"/>
    <property type="match status" value="1"/>
</dbReference>
<organism evidence="2 3">
    <name type="scientific">Granulicella mallensis</name>
    <dbReference type="NCBI Taxonomy" id="940614"/>
    <lineage>
        <taxon>Bacteria</taxon>
        <taxon>Pseudomonadati</taxon>
        <taxon>Acidobacteriota</taxon>
        <taxon>Terriglobia</taxon>
        <taxon>Terriglobales</taxon>
        <taxon>Acidobacteriaceae</taxon>
        <taxon>Granulicella</taxon>
    </lineage>
</organism>
<dbReference type="InterPro" id="IPR029044">
    <property type="entry name" value="Nucleotide-diphossugar_trans"/>
</dbReference>
<dbReference type="GO" id="GO:0016779">
    <property type="term" value="F:nucleotidyltransferase activity"/>
    <property type="evidence" value="ECO:0007669"/>
    <property type="project" value="UniProtKB-KW"/>
</dbReference>
<dbReference type="Pfam" id="PF12804">
    <property type="entry name" value="NTP_transf_3"/>
    <property type="match status" value="1"/>
</dbReference>
<dbReference type="PANTHER" id="PTHR43777">
    <property type="entry name" value="MOLYBDENUM COFACTOR CYTIDYLYLTRANSFERASE"/>
    <property type="match status" value="1"/>
</dbReference>
<sequence>MSIAGIVLAAGSSTRLGRPKQTVVLDGETLVERAVRVAQEAGLSPVIAVINPEGDFGHSLQQLGCLVVINESAAEGMASSIRRGVVVAKMLKVSGAVLMTCDQVAISPEHLRALCEEPANIAGSGYAGRVGIPAYFPASSFEGLQQLSGDVGARELLRTARVVANEKLELDIDTEEDLARVRDTLS</sequence>
<dbReference type="AlphaFoldDB" id="A0A7W7ZRG3"/>
<comment type="caution">
    <text evidence="2">The sequence shown here is derived from an EMBL/GenBank/DDBJ whole genome shotgun (WGS) entry which is preliminary data.</text>
</comment>
<name>A0A7W7ZRG3_9BACT</name>
<evidence type="ECO:0000313" key="3">
    <source>
        <dbReference type="Proteomes" id="UP000584867"/>
    </source>
</evidence>
<dbReference type="RefSeq" id="WP_184256898.1">
    <property type="nucleotide sequence ID" value="NZ_JACHIO010000012.1"/>
</dbReference>
<dbReference type="CDD" id="cd04182">
    <property type="entry name" value="GT_2_like_f"/>
    <property type="match status" value="1"/>
</dbReference>
<evidence type="ECO:0000259" key="1">
    <source>
        <dbReference type="Pfam" id="PF12804"/>
    </source>
</evidence>
<dbReference type="SUPFAM" id="SSF53448">
    <property type="entry name" value="Nucleotide-diphospho-sugar transferases"/>
    <property type="match status" value="1"/>
</dbReference>
<evidence type="ECO:0000313" key="2">
    <source>
        <dbReference type="EMBL" id="MBB5064749.1"/>
    </source>
</evidence>
<dbReference type="EMBL" id="JACHIO010000012">
    <property type="protein sequence ID" value="MBB5064749.1"/>
    <property type="molecule type" value="Genomic_DNA"/>
</dbReference>
<keyword evidence="2" id="KW-0808">Transferase</keyword>
<accession>A0A7W7ZRG3</accession>
<protein>
    <submittedName>
        <fullName evidence="2">CTP:molybdopterin cytidylyltransferase MocA</fullName>
    </submittedName>
</protein>
<gene>
    <name evidence="2" type="ORF">HDF15_003109</name>
</gene>
<dbReference type="Proteomes" id="UP000584867">
    <property type="component" value="Unassembled WGS sequence"/>
</dbReference>
<dbReference type="PANTHER" id="PTHR43777:SF1">
    <property type="entry name" value="MOLYBDENUM COFACTOR CYTIDYLYLTRANSFERASE"/>
    <property type="match status" value="1"/>
</dbReference>
<keyword evidence="2" id="KW-0548">Nucleotidyltransferase</keyword>
<feature type="domain" description="MobA-like NTP transferase" evidence="1">
    <location>
        <begin position="5"/>
        <end position="159"/>
    </location>
</feature>
<dbReference type="InterPro" id="IPR025877">
    <property type="entry name" value="MobA-like_NTP_Trfase"/>
</dbReference>